<feature type="transmembrane region" description="Helical" evidence="4">
    <location>
        <begin position="45"/>
        <end position="62"/>
    </location>
</feature>
<evidence type="ECO:0000313" key="6">
    <source>
        <dbReference type="Proteomes" id="UP000050342"/>
    </source>
</evidence>
<evidence type="ECO:0000256" key="1">
    <source>
        <dbReference type="ARBA" id="ARBA00022692"/>
    </source>
</evidence>
<dbReference type="InterPro" id="IPR036259">
    <property type="entry name" value="MFS_trans_sf"/>
</dbReference>
<accession>A0A0Q0X0D3</accession>
<dbReference type="Gene3D" id="1.20.1250.20">
    <property type="entry name" value="MFS general substrate transporter like domains"/>
    <property type="match status" value="1"/>
</dbReference>
<gene>
    <name evidence="5" type="ORF">AQS70_02870</name>
</gene>
<keyword evidence="1 4" id="KW-0812">Transmembrane</keyword>
<comment type="caution">
    <text evidence="5">The sequence shown here is derived from an EMBL/GenBank/DDBJ whole genome shotgun (WGS) entry which is preliminary data.</text>
</comment>
<keyword evidence="3 4" id="KW-0472">Membrane</keyword>
<keyword evidence="6" id="KW-1185">Reference proteome</keyword>
<name>A0A0Q0X0D3_9PSED</name>
<dbReference type="GO" id="GO:0022857">
    <property type="term" value="F:transmembrane transporter activity"/>
    <property type="evidence" value="ECO:0007669"/>
    <property type="project" value="InterPro"/>
</dbReference>
<keyword evidence="2 4" id="KW-1133">Transmembrane helix</keyword>
<dbReference type="Pfam" id="PF07690">
    <property type="entry name" value="MFS_1"/>
    <property type="match status" value="1"/>
</dbReference>
<sequence length="344" mass="37851">MVLPVLFVGQIYRLSDRVSPRTLLMLSNFLALIVVVLVYSLLPSFALVAIIGGILIGTIDAVQRVGRIVAIKCYFNSSNIESTLPLTLTAQFIAGGIAGAAMMMVKGNMVPWHALVITAVLFSIAAFAAFVLPRVERPKTASVPEFSALIRTFKNLLYTHPQLRRSFWQFIIFVSVYQGFFNVSRITLPAHVLSLSESYVGLLQAVNSIAALGGAIFYYVLSKRGYRVAPLFMAAISAFFMAIASGGTSVLSSYGAYFFYIFFFELVFFKLQSDVVLATPDDAMPLIASVQYAGVYAGMIVAIFVGSLLLEYMGLFWVSLVFIAFYFAVFQCMDLSFKSVKRPV</sequence>
<feature type="transmembrane region" description="Helical" evidence="4">
    <location>
        <begin position="199"/>
        <end position="221"/>
    </location>
</feature>
<evidence type="ECO:0008006" key="7">
    <source>
        <dbReference type="Google" id="ProtNLM"/>
    </source>
</evidence>
<organism evidence="5 6">
    <name type="scientific">Pseudomonas endophytica</name>
    <dbReference type="NCBI Taxonomy" id="1563157"/>
    <lineage>
        <taxon>Bacteria</taxon>
        <taxon>Pseudomonadati</taxon>
        <taxon>Pseudomonadota</taxon>
        <taxon>Gammaproteobacteria</taxon>
        <taxon>Pseudomonadales</taxon>
        <taxon>Pseudomonadaceae</taxon>
        <taxon>Pseudomonas</taxon>
    </lineage>
</organism>
<dbReference type="SUPFAM" id="SSF103473">
    <property type="entry name" value="MFS general substrate transporter"/>
    <property type="match status" value="1"/>
</dbReference>
<protein>
    <recommendedName>
        <fullName evidence="7">Major facilitator superfamily (MFS) profile domain-containing protein</fullName>
    </recommendedName>
</protein>
<feature type="transmembrane region" description="Helical" evidence="4">
    <location>
        <begin position="83"/>
        <end position="104"/>
    </location>
</feature>
<dbReference type="InterPro" id="IPR011701">
    <property type="entry name" value="MFS"/>
</dbReference>
<reference evidence="5 6" key="1">
    <citation type="submission" date="2015-10" db="EMBL/GenBank/DDBJ databases">
        <title>Pseudomonas helleri sp. nov. and Pseudomonas weihenstephanensis sp. nov., isolated from raw cows milk.</title>
        <authorList>
            <person name="Von Neubeck M."/>
            <person name="Huptas C."/>
            <person name="Wenning M."/>
            <person name="Scherer S."/>
        </authorList>
    </citation>
    <scope>NUCLEOTIDE SEQUENCE [LARGE SCALE GENOMIC DNA]</scope>
    <source>
        <strain evidence="5 6">BSTT44</strain>
    </source>
</reference>
<dbReference type="AlphaFoldDB" id="A0A0Q0X0D3"/>
<proteinExistence type="predicted"/>
<dbReference type="STRING" id="1563157.AQS70_02870"/>
<dbReference type="EMBL" id="LLWH01000176">
    <property type="protein sequence ID" value="KQB53161.1"/>
    <property type="molecule type" value="Genomic_DNA"/>
</dbReference>
<evidence type="ECO:0000256" key="4">
    <source>
        <dbReference type="SAM" id="Phobius"/>
    </source>
</evidence>
<evidence type="ECO:0000256" key="2">
    <source>
        <dbReference type="ARBA" id="ARBA00022989"/>
    </source>
</evidence>
<feature type="transmembrane region" description="Helical" evidence="4">
    <location>
        <begin position="167"/>
        <end position="187"/>
    </location>
</feature>
<feature type="transmembrane region" description="Helical" evidence="4">
    <location>
        <begin position="315"/>
        <end position="337"/>
    </location>
</feature>
<evidence type="ECO:0000313" key="5">
    <source>
        <dbReference type="EMBL" id="KQB53161.1"/>
    </source>
</evidence>
<evidence type="ECO:0000256" key="3">
    <source>
        <dbReference type="ARBA" id="ARBA00023136"/>
    </source>
</evidence>
<dbReference type="Proteomes" id="UP000050342">
    <property type="component" value="Unassembled WGS sequence"/>
</dbReference>
<feature type="transmembrane region" description="Helical" evidence="4">
    <location>
        <begin position="283"/>
        <end position="309"/>
    </location>
</feature>
<dbReference type="OrthoDB" id="9034264at2"/>
<feature type="transmembrane region" description="Helical" evidence="4">
    <location>
        <begin position="110"/>
        <end position="132"/>
    </location>
</feature>